<dbReference type="PATRIC" id="fig|2041.4.peg.1519"/>
<proteinExistence type="predicted"/>
<accession>A0A0U4AVU0</accession>
<name>A0A0U4AVU0_9ACTN</name>
<organism evidence="2 3">
    <name type="scientific">Aeromicrobium erythreum</name>
    <dbReference type="NCBI Taxonomy" id="2041"/>
    <lineage>
        <taxon>Bacteria</taxon>
        <taxon>Bacillati</taxon>
        <taxon>Actinomycetota</taxon>
        <taxon>Actinomycetes</taxon>
        <taxon>Propionibacteriales</taxon>
        <taxon>Nocardioidaceae</taxon>
        <taxon>Aeromicrobium</taxon>
    </lineage>
</organism>
<dbReference type="AlphaFoldDB" id="A0A0U4AVU0"/>
<reference evidence="2 3" key="1">
    <citation type="journal article" date="1991" name="Int. J. Syst. Bacteriol.">
        <title>Description of the erythromycin-producing bacterium Arthrobacter sp. strain NRRL B-3381 as Aeromicrobium erythreum gen. nov., sp. nov.</title>
        <authorList>
            <person name="Miller E.S."/>
            <person name="Woese C.R."/>
            <person name="Brenner S."/>
        </authorList>
    </citation>
    <scope>NUCLEOTIDE SEQUENCE [LARGE SCALE GENOMIC DNA]</scope>
    <source>
        <strain evidence="2 3">AR18</strain>
    </source>
</reference>
<protein>
    <recommendedName>
        <fullName evidence="4">DUF4352 domain-containing protein</fullName>
    </recommendedName>
</protein>
<gene>
    <name evidence="2" type="ORF">AERYTH_07230</name>
</gene>
<dbReference type="EMBL" id="CP011502">
    <property type="protein sequence ID" value="ALX04496.1"/>
    <property type="molecule type" value="Genomic_DNA"/>
</dbReference>
<evidence type="ECO:0000313" key="3">
    <source>
        <dbReference type="Proteomes" id="UP000067689"/>
    </source>
</evidence>
<dbReference type="Proteomes" id="UP000067689">
    <property type="component" value="Chromosome"/>
</dbReference>
<evidence type="ECO:0008006" key="4">
    <source>
        <dbReference type="Google" id="ProtNLM"/>
    </source>
</evidence>
<sequence>MLAALAVGLVVSGCSRSEDEAQAEPAPSPSGFDVPDGVTLTDPGSRLDVGDEGTVVIDLGDGAASAVTVTVEKVRRGSIKDFRFFTLDERSRDATPYYVDATVRNDGPAGLGGSSLPLLAHADDDVVYPASELVGRFRPCPSSALPKRFLAGASADLCFIYLLPRGTSLRSVDLQPGDAASAVRWRPKD</sequence>
<dbReference type="KEGG" id="aer:AERYTH_07230"/>
<evidence type="ECO:0000256" key="1">
    <source>
        <dbReference type="SAM" id="MobiDB-lite"/>
    </source>
</evidence>
<feature type="region of interest" description="Disordered" evidence="1">
    <location>
        <begin position="16"/>
        <end position="36"/>
    </location>
</feature>
<dbReference type="STRING" id="2041.AERYTH_07230"/>
<evidence type="ECO:0000313" key="2">
    <source>
        <dbReference type="EMBL" id="ALX04496.1"/>
    </source>
</evidence>
<keyword evidence="3" id="KW-1185">Reference proteome</keyword>